<comment type="caution">
    <text evidence="2">The sequence shown here is derived from an EMBL/GenBank/DDBJ whole genome shotgun (WGS) entry which is preliminary data.</text>
</comment>
<dbReference type="EMBL" id="RQZI01000021">
    <property type="protein sequence ID" value="RRC90185.1"/>
    <property type="molecule type" value="Genomic_DNA"/>
</dbReference>
<evidence type="ECO:0000256" key="1">
    <source>
        <dbReference type="SAM" id="Coils"/>
    </source>
</evidence>
<evidence type="ECO:0000313" key="2">
    <source>
        <dbReference type="EMBL" id="RRC90185.1"/>
    </source>
</evidence>
<name>A0A3P1S0S5_STRSA</name>
<sequence>MGFFSALFGKRDKIAPSSYSIRGIDYYTPEYYRLLSSDPDISKIYGRDHTFPNYSDTYVTDENFKLRELLLLVWWGKPKNGRKSTVSIPKYFFSDYNLNAEKLTRIFKSKGLIADVGDKTLLTEKGQELYEKYKALWEIHSVKQYPTNLDIDFPNWNKEHFELELYRMELKYYKAHAKYCKKMIDFFNSFNAPASAQEIQNKINYYVNDRNSDLSKVNDYQEKIAIMEERINDNKDKLETLSVE</sequence>
<accession>A0A3P1S0S5</accession>
<keyword evidence="1" id="KW-0175">Coiled coil</keyword>
<dbReference type="RefSeq" id="WP_124766033.1">
    <property type="nucleotide sequence ID" value="NZ_RQZI01000021.1"/>
</dbReference>
<gene>
    <name evidence="2" type="ORF">EII39_11640</name>
</gene>
<dbReference type="Proteomes" id="UP000277597">
    <property type="component" value="Unassembled WGS sequence"/>
</dbReference>
<dbReference type="AlphaFoldDB" id="A0A3P1S0S5"/>
<protein>
    <submittedName>
        <fullName evidence="2">Uncharacterized protein</fullName>
    </submittedName>
</protein>
<proteinExistence type="predicted"/>
<reference evidence="2 3" key="1">
    <citation type="submission" date="2018-11" db="EMBL/GenBank/DDBJ databases">
        <title>Genomes From Bacteria Associated with the Canine Oral Cavity: a Test Case for Automated Genome-Based Taxonomic Assignment.</title>
        <authorList>
            <person name="Coil D.A."/>
            <person name="Jospin G."/>
            <person name="Darling A.E."/>
            <person name="Wallis C."/>
            <person name="Davis I.J."/>
            <person name="Harris S."/>
            <person name="Eisen J.A."/>
            <person name="Holcombe L.J."/>
            <person name="O'Flynn C."/>
        </authorList>
    </citation>
    <scope>NUCLEOTIDE SEQUENCE [LARGE SCALE GENOMIC DNA]</scope>
    <source>
        <strain evidence="2 3">OH953</strain>
    </source>
</reference>
<evidence type="ECO:0000313" key="3">
    <source>
        <dbReference type="Proteomes" id="UP000277597"/>
    </source>
</evidence>
<feature type="coiled-coil region" evidence="1">
    <location>
        <begin position="217"/>
        <end position="244"/>
    </location>
</feature>
<organism evidence="2 3">
    <name type="scientific">Streptococcus sanguinis</name>
    <dbReference type="NCBI Taxonomy" id="1305"/>
    <lineage>
        <taxon>Bacteria</taxon>
        <taxon>Bacillati</taxon>
        <taxon>Bacillota</taxon>
        <taxon>Bacilli</taxon>
        <taxon>Lactobacillales</taxon>
        <taxon>Streptococcaceae</taxon>
        <taxon>Streptococcus</taxon>
    </lineage>
</organism>